<dbReference type="PANTHER" id="PTHR31157:SF1">
    <property type="entry name" value="SCP DOMAIN-CONTAINING PROTEIN"/>
    <property type="match status" value="1"/>
</dbReference>
<dbReference type="STRING" id="796925.A0A137P223"/>
<name>A0A137P223_CONC2</name>
<dbReference type="InterPro" id="IPR014044">
    <property type="entry name" value="CAP_dom"/>
</dbReference>
<feature type="compositionally biased region" description="Basic and acidic residues" evidence="1">
    <location>
        <begin position="125"/>
        <end position="159"/>
    </location>
</feature>
<protein>
    <recommendedName>
        <fullName evidence="2">SCP domain-containing protein</fullName>
    </recommendedName>
</protein>
<feature type="compositionally biased region" description="Polar residues" evidence="1">
    <location>
        <begin position="101"/>
        <end position="117"/>
    </location>
</feature>
<dbReference type="PANTHER" id="PTHR31157">
    <property type="entry name" value="SCP DOMAIN-CONTAINING PROTEIN"/>
    <property type="match status" value="1"/>
</dbReference>
<dbReference type="Pfam" id="PF00188">
    <property type="entry name" value="CAP"/>
    <property type="match status" value="1"/>
</dbReference>
<evidence type="ECO:0000313" key="4">
    <source>
        <dbReference type="Proteomes" id="UP000070444"/>
    </source>
</evidence>
<feature type="region of interest" description="Disordered" evidence="1">
    <location>
        <begin position="13"/>
        <end position="51"/>
    </location>
</feature>
<keyword evidence="4" id="KW-1185">Reference proteome</keyword>
<dbReference type="AlphaFoldDB" id="A0A137P223"/>
<organism evidence="3 4">
    <name type="scientific">Conidiobolus coronatus (strain ATCC 28846 / CBS 209.66 / NRRL 28638)</name>
    <name type="common">Delacroixia coronata</name>
    <dbReference type="NCBI Taxonomy" id="796925"/>
    <lineage>
        <taxon>Eukaryota</taxon>
        <taxon>Fungi</taxon>
        <taxon>Fungi incertae sedis</taxon>
        <taxon>Zoopagomycota</taxon>
        <taxon>Entomophthoromycotina</taxon>
        <taxon>Entomophthoromycetes</taxon>
        <taxon>Entomophthorales</taxon>
        <taxon>Ancylistaceae</taxon>
        <taxon>Conidiobolus</taxon>
    </lineage>
</organism>
<gene>
    <name evidence="3" type="ORF">CONCODRAFT_71796</name>
</gene>
<proteinExistence type="predicted"/>
<dbReference type="SUPFAM" id="SSF55797">
    <property type="entry name" value="PR-1-like"/>
    <property type="match status" value="1"/>
</dbReference>
<sequence length="300" mass="33327">MLVQVSHAMPSFGLNVPAPAPAPNDISQPPTTSNSNASGNDSSELPKLILPTNLRPNSPEFAFYKQLIESFNTIFRTYGYGPLTMDDGKSDRMGNLGDAVNDSSPNIAPLSLLQSPPATQPPKSQPKEEKKEEKREQPKEVKKEQSREQPKQEQPKEQPKQQPENGSDDEDCSVGNAKNFDTKKFLDIINRKRAENGLNPVKLNKALCRDARDHAERMNRENDLTHDRAPENDISKKMTEYGYKPQGIVSENIVVGALNEQDIANSWFGSPEHNENIMRPGNKVMGVALVNNYASQEFSG</sequence>
<feature type="region of interest" description="Disordered" evidence="1">
    <location>
        <begin position="89"/>
        <end position="177"/>
    </location>
</feature>
<reference evidence="3 4" key="1">
    <citation type="journal article" date="2015" name="Genome Biol. Evol.">
        <title>Phylogenomic analyses indicate that early fungi evolved digesting cell walls of algal ancestors of land plants.</title>
        <authorList>
            <person name="Chang Y."/>
            <person name="Wang S."/>
            <person name="Sekimoto S."/>
            <person name="Aerts A.L."/>
            <person name="Choi C."/>
            <person name="Clum A."/>
            <person name="LaButti K.M."/>
            <person name="Lindquist E.A."/>
            <person name="Yee Ngan C."/>
            <person name="Ohm R.A."/>
            <person name="Salamov A.A."/>
            <person name="Grigoriev I.V."/>
            <person name="Spatafora J.W."/>
            <person name="Berbee M.L."/>
        </authorList>
    </citation>
    <scope>NUCLEOTIDE SEQUENCE [LARGE SCALE GENOMIC DNA]</scope>
    <source>
        <strain evidence="3 4">NRRL 28638</strain>
    </source>
</reference>
<evidence type="ECO:0000313" key="3">
    <source>
        <dbReference type="EMBL" id="KXN69018.1"/>
    </source>
</evidence>
<dbReference type="InterPro" id="IPR035940">
    <property type="entry name" value="CAP_sf"/>
</dbReference>
<accession>A0A137P223</accession>
<dbReference type="EMBL" id="KQ964551">
    <property type="protein sequence ID" value="KXN69018.1"/>
    <property type="molecule type" value="Genomic_DNA"/>
</dbReference>
<evidence type="ECO:0000259" key="2">
    <source>
        <dbReference type="Pfam" id="PF00188"/>
    </source>
</evidence>
<dbReference type="Gene3D" id="3.40.33.10">
    <property type="entry name" value="CAP"/>
    <property type="match status" value="1"/>
</dbReference>
<dbReference type="OrthoDB" id="568194at2759"/>
<dbReference type="Proteomes" id="UP000070444">
    <property type="component" value="Unassembled WGS sequence"/>
</dbReference>
<feature type="domain" description="SCP" evidence="2">
    <location>
        <begin position="186"/>
        <end position="297"/>
    </location>
</feature>
<evidence type="ECO:0000256" key="1">
    <source>
        <dbReference type="SAM" id="MobiDB-lite"/>
    </source>
</evidence>
<dbReference type="CDD" id="cd05379">
    <property type="entry name" value="CAP_bacterial"/>
    <property type="match status" value="1"/>
</dbReference>
<feature type="compositionally biased region" description="Polar residues" evidence="1">
    <location>
        <begin position="25"/>
        <end position="43"/>
    </location>
</feature>